<sequence length="227" mass="25663">MLLAGRTGILVGARSSTTTLRKTPRNTRDLDLAFALKQDVFRAMHPDPDIVQLYLKPLLIGELAPEEPKQERNKNVSEVSGLKIRLVEDFQELRKTLETMNLFNANLGFFFLHLAQVLILEALALGICAKWWNIRDTQHHVKTNIYSKDPDIDQSPFLVIGDLQPVKYGKNKIKFINYEKQHLYFRMAPLATSQASCSRCPSGATVSVTGWLWDEPLEPTASDADPN</sequence>
<dbReference type="EMBL" id="OX596094">
    <property type="protein sequence ID" value="CAI9692382.1"/>
    <property type="molecule type" value="Genomic_DNA"/>
</dbReference>
<evidence type="ECO:0000313" key="1">
    <source>
        <dbReference type="EMBL" id="CAI9692382.1"/>
    </source>
</evidence>
<dbReference type="Proteomes" id="UP001162501">
    <property type="component" value="Chromosome 10"/>
</dbReference>
<evidence type="ECO:0000313" key="2">
    <source>
        <dbReference type="Proteomes" id="UP001162501"/>
    </source>
</evidence>
<organism evidence="1 2">
    <name type="scientific">Rangifer tarandus platyrhynchus</name>
    <name type="common">Svalbard reindeer</name>
    <dbReference type="NCBI Taxonomy" id="3082113"/>
    <lineage>
        <taxon>Eukaryota</taxon>
        <taxon>Metazoa</taxon>
        <taxon>Chordata</taxon>
        <taxon>Craniata</taxon>
        <taxon>Vertebrata</taxon>
        <taxon>Euteleostomi</taxon>
        <taxon>Mammalia</taxon>
        <taxon>Eutheria</taxon>
        <taxon>Laurasiatheria</taxon>
        <taxon>Artiodactyla</taxon>
        <taxon>Ruminantia</taxon>
        <taxon>Pecora</taxon>
        <taxon>Cervidae</taxon>
        <taxon>Odocoileinae</taxon>
        <taxon>Rangifer</taxon>
    </lineage>
</organism>
<reference evidence="1" key="1">
    <citation type="submission" date="2023-05" db="EMBL/GenBank/DDBJ databases">
        <authorList>
            <consortium name="ELIXIR-Norway"/>
        </authorList>
    </citation>
    <scope>NUCLEOTIDE SEQUENCE</scope>
</reference>
<accession>A0ACB0DVV3</accession>
<protein>
    <submittedName>
        <fullName evidence="1">Uncharacterized protein</fullName>
    </submittedName>
</protein>
<gene>
    <name evidence="1" type="ORF">MRATA1EN3_LOCUS3595</name>
</gene>
<proteinExistence type="predicted"/>
<name>A0ACB0DVV3_RANTA</name>